<dbReference type="PANTHER" id="PTHR42727:SF1">
    <property type="entry name" value="PHOSPHATE TRANSPORT SYSTEM PERMEASE"/>
    <property type="match status" value="1"/>
</dbReference>
<organism evidence="8 9">
    <name type="scientific">Amaricoccus solimangrovi</name>
    <dbReference type="NCBI Taxonomy" id="2589815"/>
    <lineage>
        <taxon>Bacteria</taxon>
        <taxon>Pseudomonadati</taxon>
        <taxon>Pseudomonadota</taxon>
        <taxon>Alphaproteobacteria</taxon>
        <taxon>Rhodobacterales</taxon>
        <taxon>Paracoccaceae</taxon>
        <taxon>Amaricoccus</taxon>
    </lineage>
</organism>
<gene>
    <name evidence="8" type="primary">pstC</name>
    <name evidence="8" type="ORF">FJM51_00435</name>
</gene>
<dbReference type="Pfam" id="PF12501">
    <property type="entry name" value="DUF3708"/>
    <property type="match status" value="1"/>
</dbReference>
<comment type="similarity">
    <text evidence="6">Belongs to the binding-protein-dependent transport system permease family. CysTW subfamily.</text>
</comment>
<keyword evidence="6" id="KW-1003">Cell membrane</keyword>
<comment type="subcellular location">
    <subcellularLocation>
        <location evidence="6">Cell inner membrane</location>
        <topology evidence="6">Multi-pass membrane protein</topology>
    </subcellularLocation>
    <subcellularLocation>
        <location evidence="1 5">Cell membrane</location>
        <topology evidence="1 5">Multi-pass membrane protein</topology>
    </subcellularLocation>
</comment>
<feature type="transmembrane region" description="Helical" evidence="5">
    <location>
        <begin position="362"/>
        <end position="379"/>
    </location>
</feature>
<evidence type="ECO:0000256" key="6">
    <source>
        <dbReference type="RuleBase" id="RU363054"/>
    </source>
</evidence>
<dbReference type="PANTHER" id="PTHR42727">
    <property type="entry name" value="PHOSPHATE TRANSPORT SYSTEM PERMEASE PROTEIN"/>
    <property type="match status" value="1"/>
</dbReference>
<feature type="transmembrane region" description="Helical" evidence="5">
    <location>
        <begin position="132"/>
        <end position="154"/>
    </location>
</feature>
<comment type="caution">
    <text evidence="8">The sequence shown here is derived from an EMBL/GenBank/DDBJ whole genome shotgun (WGS) entry which is preliminary data.</text>
</comment>
<reference evidence="8 9" key="1">
    <citation type="submission" date="2019-06" db="EMBL/GenBank/DDBJ databases">
        <title>A novel bacterium of genus Amaricoccus, isolated from marine sediment.</title>
        <authorList>
            <person name="Huang H."/>
            <person name="Mo K."/>
            <person name="Hu Y."/>
        </authorList>
    </citation>
    <scope>NUCLEOTIDE SEQUENCE [LARGE SCALE GENOMIC DNA]</scope>
    <source>
        <strain evidence="8 9">HB172011</strain>
    </source>
</reference>
<feature type="transmembrane region" description="Helical" evidence="5">
    <location>
        <begin position="310"/>
        <end position="329"/>
    </location>
</feature>
<proteinExistence type="inferred from homology"/>
<evidence type="ECO:0000256" key="4">
    <source>
        <dbReference type="ARBA" id="ARBA00023136"/>
    </source>
</evidence>
<dbReference type="GO" id="GO:0006817">
    <property type="term" value="P:phosphate ion transport"/>
    <property type="evidence" value="ECO:0007669"/>
    <property type="project" value="UniProtKB-KW"/>
</dbReference>
<dbReference type="RefSeq" id="WP_140452132.1">
    <property type="nucleotide sequence ID" value="NZ_VFRP01000001.1"/>
</dbReference>
<dbReference type="InterPro" id="IPR000515">
    <property type="entry name" value="MetI-like"/>
</dbReference>
<dbReference type="PROSITE" id="PS50928">
    <property type="entry name" value="ABC_TM1"/>
    <property type="match status" value="1"/>
</dbReference>
<keyword evidence="6" id="KW-0997">Cell inner membrane</keyword>
<evidence type="ECO:0000256" key="5">
    <source>
        <dbReference type="RuleBase" id="RU363032"/>
    </source>
</evidence>
<dbReference type="CDD" id="cd06261">
    <property type="entry name" value="TM_PBP2"/>
    <property type="match status" value="1"/>
</dbReference>
<dbReference type="Proteomes" id="UP000319255">
    <property type="component" value="Unassembled WGS sequence"/>
</dbReference>
<evidence type="ECO:0000256" key="3">
    <source>
        <dbReference type="ARBA" id="ARBA00022989"/>
    </source>
</evidence>
<keyword evidence="4 5" id="KW-0472">Membrane</keyword>
<protein>
    <recommendedName>
        <fullName evidence="6">Phosphate transport system permease protein</fullName>
    </recommendedName>
</protein>
<dbReference type="AlphaFoldDB" id="A0A501WYZ2"/>
<keyword evidence="9" id="KW-1185">Reference proteome</keyword>
<comment type="function">
    <text evidence="6">Part of the binding-protein-dependent transport system for phosphate; probably responsible for the translocation of the substrate across the membrane.</text>
</comment>
<accession>A0A501WYZ2</accession>
<dbReference type="SUPFAM" id="SSF161098">
    <property type="entry name" value="MetI-like"/>
    <property type="match status" value="1"/>
</dbReference>
<feature type="domain" description="ABC transmembrane type-1" evidence="7">
    <location>
        <begin position="234"/>
        <end position="450"/>
    </location>
</feature>
<evidence type="ECO:0000313" key="8">
    <source>
        <dbReference type="EMBL" id="TPE53554.1"/>
    </source>
</evidence>
<evidence type="ECO:0000259" key="7">
    <source>
        <dbReference type="PROSITE" id="PS50928"/>
    </source>
</evidence>
<evidence type="ECO:0000313" key="9">
    <source>
        <dbReference type="Proteomes" id="UP000319255"/>
    </source>
</evidence>
<keyword evidence="3 5" id="KW-1133">Transmembrane helix</keyword>
<dbReference type="InterPro" id="IPR035906">
    <property type="entry name" value="MetI-like_sf"/>
</dbReference>
<dbReference type="InterPro" id="IPR022182">
    <property type="entry name" value="PstC_N"/>
</dbReference>
<dbReference type="EMBL" id="VFRP01000001">
    <property type="protein sequence ID" value="TPE53554.1"/>
    <property type="molecule type" value="Genomic_DNA"/>
</dbReference>
<feature type="transmembrane region" description="Helical" evidence="5">
    <location>
        <begin position="166"/>
        <end position="190"/>
    </location>
</feature>
<dbReference type="InterPro" id="IPR011864">
    <property type="entry name" value="Phosphate_PstC"/>
</dbReference>
<dbReference type="Pfam" id="PF00528">
    <property type="entry name" value="BPD_transp_1"/>
    <property type="match status" value="1"/>
</dbReference>
<keyword evidence="5" id="KW-0813">Transport</keyword>
<name>A0A501WYZ2_9RHOB</name>
<dbReference type="NCBIfam" id="TIGR02138">
    <property type="entry name" value="phosphate_pstC"/>
    <property type="match status" value="1"/>
</dbReference>
<keyword evidence="2 5" id="KW-0812">Transmembrane</keyword>
<evidence type="ECO:0000256" key="1">
    <source>
        <dbReference type="ARBA" id="ARBA00004651"/>
    </source>
</evidence>
<dbReference type="GO" id="GO:0005886">
    <property type="term" value="C:plasma membrane"/>
    <property type="evidence" value="ECO:0007669"/>
    <property type="project" value="UniProtKB-SubCell"/>
</dbReference>
<sequence>MTGYLFLTIIAFSLAAFLTGRAAARRFAAEGRSGRPAAHSVPAYHGAFVAIWVGIPALILALLWRAAEGPVIDRLLARALPPEMTAGLSPAALDLLLTEIHHVAEGRILAPASPGVIEAAARLAAWSRIGDVAMFVVVLALMLLGAWFACARLTPRFRARTRVEGALSGLMILCSGLALATTLGIIVSLVHEAVAFFRLVPPGEFLFGLVWEPQIATRPGQIAAEGAFGAVPVFLGTLLISAIAMAFAVPVGLLSAVYLHEYASPRFRRVAKPMLEILAGVPTVVYGFFAILVVAPAIRTTGTMMGLATSPNSALAAGLVIGGMIIPFISSLADDALRAVPRDLRDGSLAMGATPAETMTRVLLPAALPGIAGGILLALSRAIGETMIVVMAAGLIATMTLNPLDSVTTVTVQIVTTLVGDTAFDNPKTLAAFALGLVLFLVTLALNTIGVAIVRRYRETYE</sequence>
<keyword evidence="6" id="KW-0592">Phosphate transport</keyword>
<dbReference type="OrthoDB" id="9785113at2"/>
<feature type="transmembrane region" description="Helical" evidence="5">
    <location>
        <begin position="227"/>
        <end position="257"/>
    </location>
</feature>
<feature type="transmembrane region" description="Helical" evidence="5">
    <location>
        <begin position="430"/>
        <end position="454"/>
    </location>
</feature>
<evidence type="ECO:0000256" key="2">
    <source>
        <dbReference type="ARBA" id="ARBA00022692"/>
    </source>
</evidence>
<feature type="transmembrane region" description="Helical" evidence="5">
    <location>
        <begin position="44"/>
        <end position="64"/>
    </location>
</feature>
<feature type="transmembrane region" description="Helical" evidence="5">
    <location>
        <begin position="277"/>
        <end position="298"/>
    </location>
</feature>
<dbReference type="Gene3D" id="1.10.3720.10">
    <property type="entry name" value="MetI-like"/>
    <property type="match status" value="1"/>
</dbReference>
<dbReference type="GO" id="GO:0005315">
    <property type="term" value="F:phosphate transmembrane transporter activity"/>
    <property type="evidence" value="ECO:0007669"/>
    <property type="project" value="InterPro"/>
</dbReference>